<evidence type="ECO:0000313" key="3">
    <source>
        <dbReference type="Proteomes" id="UP001500102"/>
    </source>
</evidence>
<feature type="compositionally biased region" description="Polar residues" evidence="1">
    <location>
        <begin position="25"/>
        <end position="34"/>
    </location>
</feature>
<evidence type="ECO:0000256" key="1">
    <source>
        <dbReference type="SAM" id="MobiDB-lite"/>
    </source>
</evidence>
<proteinExistence type="predicted"/>
<comment type="caution">
    <text evidence="2">The sequence shown here is derived from an EMBL/GenBank/DDBJ whole genome shotgun (WGS) entry which is preliminary data.</text>
</comment>
<name>A0ABN2YF51_9MICC</name>
<accession>A0ABN2YF51</accession>
<sequence length="392" mass="40498">MNGTPTSHQPLPARTRPVMMGPATTGPSRTSPATFSPVRISSADPDLNAIGPLLTGARAAVGDVPALLDLAKAAAETAPKPGEGRTAFLWEILASVTAVDVAAGRVLEPHLDAAAILRQAAGAAAGEGRDCPDFNGIGFEGAWGVFAAEAPGLRLEATEADGCFRLHGSKPWCSLAAQLDHAVLTAHVGGGRAAFAVDLHAEGVSFADPEWTSRGLREIPSGTVHFDGVPAVPLGGTGWYYERPGFAWGGMGVAACWLGGAVAVARSFTASLQKAADGGREPDQIALAHLGEIDRTLAALTGYLAQTAARIDAGELSDAGAWREALRVRGTAAAAVERIQTLVSQNLGPAPLAFDESYGKRMADLALYIRQHHAMRDDAQLGALSLNGNAPW</sequence>
<dbReference type="InterPro" id="IPR046373">
    <property type="entry name" value="Acyl-CoA_Oxase/DH_mid-dom_sf"/>
</dbReference>
<organism evidence="2 3">
    <name type="scientific">Arthrobacter humicola</name>
    <dbReference type="NCBI Taxonomy" id="409291"/>
    <lineage>
        <taxon>Bacteria</taxon>
        <taxon>Bacillati</taxon>
        <taxon>Actinomycetota</taxon>
        <taxon>Actinomycetes</taxon>
        <taxon>Micrococcales</taxon>
        <taxon>Micrococcaceae</taxon>
        <taxon>Arthrobacter</taxon>
    </lineage>
</organism>
<evidence type="ECO:0000313" key="2">
    <source>
        <dbReference type="EMBL" id="GAA2126204.1"/>
    </source>
</evidence>
<gene>
    <name evidence="2" type="ORF">GCM10009825_03140</name>
</gene>
<dbReference type="Proteomes" id="UP001500102">
    <property type="component" value="Unassembled WGS sequence"/>
</dbReference>
<protein>
    <submittedName>
        <fullName evidence="2">Acyl-CoA dehydrogenase</fullName>
    </submittedName>
</protein>
<feature type="region of interest" description="Disordered" evidence="1">
    <location>
        <begin position="1"/>
        <end position="34"/>
    </location>
</feature>
<dbReference type="Gene3D" id="2.40.110.10">
    <property type="entry name" value="Butyryl-CoA Dehydrogenase, subunit A, domain 2"/>
    <property type="match status" value="1"/>
</dbReference>
<dbReference type="InterPro" id="IPR009100">
    <property type="entry name" value="AcylCoA_DH/oxidase_NM_dom_sf"/>
</dbReference>
<keyword evidence="3" id="KW-1185">Reference proteome</keyword>
<dbReference type="EMBL" id="BAAAQB010000006">
    <property type="protein sequence ID" value="GAA2126204.1"/>
    <property type="molecule type" value="Genomic_DNA"/>
</dbReference>
<dbReference type="SUPFAM" id="SSF56645">
    <property type="entry name" value="Acyl-CoA dehydrogenase NM domain-like"/>
    <property type="match status" value="1"/>
</dbReference>
<reference evidence="2 3" key="1">
    <citation type="journal article" date="2019" name="Int. J. Syst. Evol. Microbiol.">
        <title>The Global Catalogue of Microorganisms (GCM) 10K type strain sequencing project: providing services to taxonomists for standard genome sequencing and annotation.</title>
        <authorList>
            <consortium name="The Broad Institute Genomics Platform"/>
            <consortium name="The Broad Institute Genome Sequencing Center for Infectious Disease"/>
            <person name="Wu L."/>
            <person name="Ma J."/>
        </authorList>
    </citation>
    <scope>NUCLEOTIDE SEQUENCE [LARGE SCALE GENOMIC DNA]</scope>
    <source>
        <strain evidence="2 3">JCM 15921</strain>
    </source>
</reference>